<proteinExistence type="predicted"/>
<sequence>MNSENASDYIAFHGEDILDPTLVYYHKDSEEGRRYLASIKDVPVQVYDDTTPILSSIEIENMLTGFMNPPSIPKNAEIVPKFIKTMEVVEETIEPTDVAKENIEPMDVIKGRVESMDVLEVEEHIEPPKAVVVVDDRLAKILAKKEKILAKYGKSMGALARPASEKIESIVTLNPLQADVKAAEVKMNVHAAEETAYLMEKFGKIPTARKSPSKQRQIDNKGTCKSAWKKKIQSKFDTAVKVKLEEKEKWFKNYQDAKKKRLHNTASKHDNCSDIEESEGEEVLSEPLNDVATKPTQEFEHPKPIMYNPDDEDEIVSDLPVDDSLLKPVVIVADIFNTDENDDGNLALMCTQGAFNMGAGIKRKSDTECLNASKKFKFTQDLEEIKESQEMDIPSMAAEISQSKSQPTDSQDSDDEDFAQKKVKKSKALIFDDEEGEKVEEDIEGGEDLEDEEFEEEEVEEVEEEEVEEVEELEEDVDNENEETLLALSYKKQRINKKDFFDDEASLSGSDVGSDDEEGDLSNDEYEAMEGDDDIGNKAEIKADLAKQFLDQEIASDAKIVQKLREQLMVMDEEETEEATALSEYQYQMKLKFNDDEDLPQNENQSDEEDDGLTFVENAHLDAEFLKGMMDHTNPCDETVRQIQMDLDSLANATIERNKAKQTEGRKKMKTKLANSANMSVLFDSNYFDPKK</sequence>
<name>A0AC35TQ12_9BILA</name>
<evidence type="ECO:0000313" key="1">
    <source>
        <dbReference type="Proteomes" id="UP000095286"/>
    </source>
</evidence>
<dbReference type="WBParaSite" id="RSKR_0000282000.1">
    <property type="protein sequence ID" value="RSKR_0000282000.1"/>
    <property type="gene ID" value="RSKR_0000282000"/>
</dbReference>
<reference evidence="2" key="1">
    <citation type="submission" date="2016-11" db="UniProtKB">
        <authorList>
            <consortium name="WormBaseParasite"/>
        </authorList>
    </citation>
    <scope>IDENTIFICATION</scope>
    <source>
        <strain evidence="2">KR3021</strain>
    </source>
</reference>
<evidence type="ECO:0000313" key="2">
    <source>
        <dbReference type="WBParaSite" id="RSKR_0000282000.1"/>
    </source>
</evidence>
<accession>A0AC35TQ12</accession>
<organism evidence="1 2">
    <name type="scientific">Rhabditophanes sp. KR3021</name>
    <dbReference type="NCBI Taxonomy" id="114890"/>
    <lineage>
        <taxon>Eukaryota</taxon>
        <taxon>Metazoa</taxon>
        <taxon>Ecdysozoa</taxon>
        <taxon>Nematoda</taxon>
        <taxon>Chromadorea</taxon>
        <taxon>Rhabditida</taxon>
        <taxon>Tylenchina</taxon>
        <taxon>Panagrolaimomorpha</taxon>
        <taxon>Strongyloidoidea</taxon>
        <taxon>Alloionematidae</taxon>
        <taxon>Rhabditophanes</taxon>
    </lineage>
</organism>
<dbReference type="Proteomes" id="UP000095286">
    <property type="component" value="Unplaced"/>
</dbReference>
<protein>
    <submittedName>
        <fullName evidence="2">Protein LTV1 homolog</fullName>
    </submittedName>
</protein>